<comment type="similarity">
    <text evidence="7">Belongs to the snail C2H2-type zinc-finger protein family.</text>
</comment>
<dbReference type="SMART" id="SM00355">
    <property type="entry name" value="ZnF_C2H2"/>
    <property type="match status" value="7"/>
</dbReference>
<evidence type="ECO:0000256" key="7">
    <source>
        <dbReference type="ARBA" id="ARBA00037948"/>
    </source>
</evidence>
<feature type="domain" description="C2H2-type" evidence="10">
    <location>
        <begin position="311"/>
        <end position="338"/>
    </location>
</feature>
<evidence type="ECO:0000313" key="11">
    <source>
        <dbReference type="EMBL" id="GBM65225.1"/>
    </source>
</evidence>
<dbReference type="PROSITE" id="PS00028">
    <property type="entry name" value="ZINC_FINGER_C2H2_1"/>
    <property type="match status" value="3"/>
</dbReference>
<dbReference type="GO" id="GO:0000978">
    <property type="term" value="F:RNA polymerase II cis-regulatory region sequence-specific DNA binding"/>
    <property type="evidence" value="ECO:0007669"/>
    <property type="project" value="TreeGrafter"/>
</dbReference>
<feature type="domain" description="C2H2-type" evidence="10">
    <location>
        <begin position="338"/>
        <end position="365"/>
    </location>
</feature>
<evidence type="ECO:0000313" key="12">
    <source>
        <dbReference type="Proteomes" id="UP000499080"/>
    </source>
</evidence>
<evidence type="ECO:0000256" key="2">
    <source>
        <dbReference type="ARBA" id="ARBA00022723"/>
    </source>
</evidence>
<evidence type="ECO:0000256" key="9">
    <source>
        <dbReference type="SAM" id="MobiDB-lite"/>
    </source>
</evidence>
<comment type="caution">
    <text evidence="11">The sequence shown here is derived from an EMBL/GenBank/DDBJ whole genome shotgun (WGS) entry which is preliminary data.</text>
</comment>
<feature type="compositionally biased region" description="Polar residues" evidence="9">
    <location>
        <begin position="194"/>
        <end position="209"/>
    </location>
</feature>
<evidence type="ECO:0000256" key="4">
    <source>
        <dbReference type="ARBA" id="ARBA00022771"/>
    </source>
</evidence>
<keyword evidence="12" id="KW-1185">Reference proteome</keyword>
<evidence type="ECO:0000256" key="3">
    <source>
        <dbReference type="ARBA" id="ARBA00022737"/>
    </source>
</evidence>
<feature type="compositionally biased region" description="Basic residues" evidence="9">
    <location>
        <begin position="98"/>
        <end position="107"/>
    </location>
</feature>
<dbReference type="InterPro" id="IPR013087">
    <property type="entry name" value="Znf_C2H2_type"/>
</dbReference>
<name>A0A4Y2HIQ5_ARAVE</name>
<dbReference type="GO" id="GO:0008270">
    <property type="term" value="F:zinc ion binding"/>
    <property type="evidence" value="ECO:0007669"/>
    <property type="project" value="UniProtKB-KW"/>
</dbReference>
<keyword evidence="4 8" id="KW-0863">Zinc-finger</keyword>
<reference evidence="11 12" key="1">
    <citation type="journal article" date="2019" name="Sci. Rep.">
        <title>Orb-weaving spider Araneus ventricosus genome elucidates the spidroin gene catalogue.</title>
        <authorList>
            <person name="Kono N."/>
            <person name="Nakamura H."/>
            <person name="Ohtoshi R."/>
            <person name="Moran D.A.P."/>
            <person name="Shinohara A."/>
            <person name="Yoshida Y."/>
            <person name="Fujiwara M."/>
            <person name="Mori M."/>
            <person name="Tomita M."/>
            <person name="Arakawa K."/>
        </authorList>
    </citation>
    <scope>NUCLEOTIDE SEQUENCE [LARGE SCALE GENOMIC DNA]</scope>
</reference>
<dbReference type="GO" id="GO:0000981">
    <property type="term" value="F:DNA-binding transcription factor activity, RNA polymerase II-specific"/>
    <property type="evidence" value="ECO:0007669"/>
    <property type="project" value="TreeGrafter"/>
</dbReference>
<dbReference type="AlphaFoldDB" id="A0A4Y2HIQ5"/>
<dbReference type="Gene3D" id="3.30.160.60">
    <property type="entry name" value="Classic Zinc Finger"/>
    <property type="match status" value="1"/>
</dbReference>
<dbReference type="PANTHER" id="PTHR24388">
    <property type="entry name" value="ZINC FINGER PROTEIN"/>
    <property type="match status" value="1"/>
</dbReference>
<evidence type="ECO:0000256" key="1">
    <source>
        <dbReference type="ARBA" id="ARBA00004123"/>
    </source>
</evidence>
<keyword evidence="6" id="KW-0539">Nucleus</keyword>
<proteinExistence type="inferred from homology"/>
<evidence type="ECO:0000256" key="6">
    <source>
        <dbReference type="ARBA" id="ARBA00023242"/>
    </source>
</evidence>
<keyword evidence="5" id="KW-0862">Zinc</keyword>
<accession>A0A4Y2HIQ5</accession>
<dbReference type="OrthoDB" id="10015593at2759"/>
<dbReference type="InterPro" id="IPR036236">
    <property type="entry name" value="Znf_C2H2_sf"/>
</dbReference>
<keyword evidence="2" id="KW-0479">Metal-binding</keyword>
<gene>
    <name evidence="11" type="primary">Zfat</name>
    <name evidence="11" type="ORF">AVEN_65673_1</name>
</gene>
<protein>
    <submittedName>
        <fullName evidence="11">Zinc finger protein ZFAT</fullName>
    </submittedName>
</protein>
<dbReference type="EMBL" id="BGPR01001965">
    <property type="protein sequence ID" value="GBM65225.1"/>
    <property type="molecule type" value="Genomic_DNA"/>
</dbReference>
<feature type="region of interest" description="Disordered" evidence="9">
    <location>
        <begin position="185"/>
        <end position="220"/>
    </location>
</feature>
<dbReference type="GO" id="GO:0005634">
    <property type="term" value="C:nucleus"/>
    <property type="evidence" value="ECO:0007669"/>
    <property type="project" value="UniProtKB-SubCell"/>
</dbReference>
<feature type="compositionally biased region" description="Basic and acidic residues" evidence="9">
    <location>
        <begin position="211"/>
        <end position="220"/>
    </location>
</feature>
<dbReference type="InterPro" id="IPR050527">
    <property type="entry name" value="Snail/Krueppel_Znf"/>
</dbReference>
<sequence length="773" mass="87855">MVENSKFVTFLNEPKSFQEFFHTTSNNEMTEQKTSSTEKLQVKKTIYVCTFCQVFSPSESAVAAHITSTHETSLPAGTRAEDFVSHLQALRNENVKERKNKGGRPRKKESASVVEEKALVSEPVPGPDGLYWCQKCHRHFKKPRQLSRHVCLEITAENALSCESAADSDSTSDFQTYMDIDATPWLRRPRHNNKSNGGKSQNCIQSPNESDLPKSEDGPGKMKIYWRDDPDYVQLFENDAERYAFEQHLKSIDYSCVDSLFVKEHNKRKSFKKRNKSSNISLYSCIICRKEFHSLFHIRMHCLSHTDAKPFTCPKCPYRSNTKGSLYTHMRNHTGKLFHCSKCAFKTIKRSHLLEHEQTHSSIMQLCKLCKNTYKTIKSLIAHVHRYHNNPGGKKYAKFLSGKSSKDSFIKCNICQKKFKTQTSFSNHTHTTVSTPAVTDPAHENIQNTSPCDVYQDQLPSMSDSNVEYTNEMETLKDPLNEIVLNDILQQKNSEMYQNVFQHDPHIQTEPDGGHVSGVMSNTFIVESSSTELSQLDVDNQFKTSNIVLEECEKTLGIDLIKECLKDSSFADQVMAETCGQSPKLANDSGSFGLHEIQMAYPNRSIISTNITEHGNLSHLDSELGDKNDSSDFVSAEPKSAETKLFEKCRQTPAYVCCVCSAIYVCPATLKVHLKEHINTNNSLDEQDNEDMVHAKMSDADATIDSVCEMLEDSDNERELEKLYMSSLDLMYYLPEVSVLLENDSKFIDAVLDDFSNFPMSDKYDESEFTSEM</sequence>
<evidence type="ECO:0000256" key="8">
    <source>
        <dbReference type="PROSITE-ProRule" id="PRU00042"/>
    </source>
</evidence>
<evidence type="ECO:0000256" key="5">
    <source>
        <dbReference type="ARBA" id="ARBA00022833"/>
    </source>
</evidence>
<dbReference type="FunFam" id="3.30.160.60:FF:000446">
    <property type="entry name" value="Zinc finger protein"/>
    <property type="match status" value="1"/>
</dbReference>
<dbReference type="PROSITE" id="PS50157">
    <property type="entry name" value="ZINC_FINGER_C2H2_2"/>
    <property type="match status" value="3"/>
</dbReference>
<feature type="region of interest" description="Disordered" evidence="9">
    <location>
        <begin position="93"/>
        <end position="114"/>
    </location>
</feature>
<comment type="subcellular location">
    <subcellularLocation>
        <location evidence="1">Nucleus</location>
    </subcellularLocation>
</comment>
<dbReference type="Proteomes" id="UP000499080">
    <property type="component" value="Unassembled WGS sequence"/>
</dbReference>
<feature type="domain" description="C2H2-type" evidence="10">
    <location>
        <begin position="283"/>
        <end position="310"/>
    </location>
</feature>
<evidence type="ECO:0000259" key="10">
    <source>
        <dbReference type="PROSITE" id="PS50157"/>
    </source>
</evidence>
<organism evidence="11 12">
    <name type="scientific">Araneus ventricosus</name>
    <name type="common">Orbweaver spider</name>
    <name type="synonym">Epeira ventricosa</name>
    <dbReference type="NCBI Taxonomy" id="182803"/>
    <lineage>
        <taxon>Eukaryota</taxon>
        <taxon>Metazoa</taxon>
        <taxon>Ecdysozoa</taxon>
        <taxon>Arthropoda</taxon>
        <taxon>Chelicerata</taxon>
        <taxon>Arachnida</taxon>
        <taxon>Araneae</taxon>
        <taxon>Araneomorphae</taxon>
        <taxon>Entelegynae</taxon>
        <taxon>Araneoidea</taxon>
        <taxon>Araneidae</taxon>
        <taxon>Araneus</taxon>
    </lineage>
</organism>
<keyword evidence="3" id="KW-0677">Repeat</keyword>
<dbReference type="PANTHER" id="PTHR24388:SF54">
    <property type="entry name" value="PROTEIN ESCARGOT"/>
    <property type="match status" value="1"/>
</dbReference>
<dbReference type="SUPFAM" id="SSF57667">
    <property type="entry name" value="beta-beta-alpha zinc fingers"/>
    <property type="match status" value="1"/>
</dbReference>